<sequence length="56" mass="6709">MQISIKQNMHRGTCKTVQPNRGNFKYYPCRTLSILVKTQVIFHYQHRHKLNLHAQT</sequence>
<organism evidence="1">
    <name type="scientific">Rhizophora mucronata</name>
    <name type="common">Asiatic mangrove</name>
    <dbReference type="NCBI Taxonomy" id="61149"/>
    <lineage>
        <taxon>Eukaryota</taxon>
        <taxon>Viridiplantae</taxon>
        <taxon>Streptophyta</taxon>
        <taxon>Embryophyta</taxon>
        <taxon>Tracheophyta</taxon>
        <taxon>Spermatophyta</taxon>
        <taxon>Magnoliopsida</taxon>
        <taxon>eudicotyledons</taxon>
        <taxon>Gunneridae</taxon>
        <taxon>Pentapetalae</taxon>
        <taxon>rosids</taxon>
        <taxon>fabids</taxon>
        <taxon>Malpighiales</taxon>
        <taxon>Rhizophoraceae</taxon>
        <taxon>Rhizophora</taxon>
    </lineage>
</organism>
<protein>
    <submittedName>
        <fullName evidence="1">Uncharacterized protein</fullName>
    </submittedName>
</protein>
<accession>A0A2P2PXV2</accession>
<dbReference type="AlphaFoldDB" id="A0A2P2PXV2"/>
<proteinExistence type="predicted"/>
<evidence type="ECO:0000313" key="1">
    <source>
        <dbReference type="EMBL" id="MBX59577.1"/>
    </source>
</evidence>
<name>A0A2P2PXV2_RHIMU</name>
<reference evidence="1" key="1">
    <citation type="submission" date="2018-02" db="EMBL/GenBank/DDBJ databases">
        <title>Rhizophora mucronata_Transcriptome.</title>
        <authorList>
            <person name="Meera S.P."/>
            <person name="Sreeshan A."/>
            <person name="Augustine A."/>
        </authorList>
    </citation>
    <scope>NUCLEOTIDE SEQUENCE</scope>
    <source>
        <tissue evidence="1">Leaf</tissue>
    </source>
</reference>
<dbReference type="EMBL" id="GGEC01079093">
    <property type="protein sequence ID" value="MBX59577.1"/>
    <property type="molecule type" value="Transcribed_RNA"/>
</dbReference>